<proteinExistence type="predicted"/>
<evidence type="ECO:0000313" key="2">
    <source>
        <dbReference type="EMBL" id="PMD17418.1"/>
    </source>
</evidence>
<protein>
    <submittedName>
        <fullName evidence="2">Uncharacterized protein</fullName>
    </submittedName>
</protein>
<feature type="region of interest" description="Disordered" evidence="1">
    <location>
        <begin position="318"/>
        <end position="345"/>
    </location>
</feature>
<dbReference type="STRING" id="1745343.A0A2J6PTQ4"/>
<evidence type="ECO:0000313" key="3">
    <source>
        <dbReference type="Proteomes" id="UP000235672"/>
    </source>
</evidence>
<dbReference type="AlphaFoldDB" id="A0A2J6PTQ4"/>
<name>A0A2J6PTQ4_9HELO</name>
<accession>A0A2J6PTQ4</accession>
<evidence type="ECO:0000256" key="1">
    <source>
        <dbReference type="SAM" id="MobiDB-lite"/>
    </source>
</evidence>
<organism evidence="2 3">
    <name type="scientific">Hyaloscypha hepaticicola</name>
    <dbReference type="NCBI Taxonomy" id="2082293"/>
    <lineage>
        <taxon>Eukaryota</taxon>
        <taxon>Fungi</taxon>
        <taxon>Dikarya</taxon>
        <taxon>Ascomycota</taxon>
        <taxon>Pezizomycotina</taxon>
        <taxon>Leotiomycetes</taxon>
        <taxon>Helotiales</taxon>
        <taxon>Hyaloscyphaceae</taxon>
        <taxon>Hyaloscypha</taxon>
    </lineage>
</organism>
<keyword evidence="3" id="KW-1185">Reference proteome</keyword>
<reference evidence="2 3" key="1">
    <citation type="submission" date="2016-05" db="EMBL/GenBank/DDBJ databases">
        <title>A degradative enzymes factory behind the ericoid mycorrhizal symbiosis.</title>
        <authorList>
            <consortium name="DOE Joint Genome Institute"/>
            <person name="Martino E."/>
            <person name="Morin E."/>
            <person name="Grelet G."/>
            <person name="Kuo A."/>
            <person name="Kohler A."/>
            <person name="Daghino S."/>
            <person name="Barry K."/>
            <person name="Choi C."/>
            <person name="Cichocki N."/>
            <person name="Clum A."/>
            <person name="Copeland A."/>
            <person name="Hainaut M."/>
            <person name="Haridas S."/>
            <person name="Labutti K."/>
            <person name="Lindquist E."/>
            <person name="Lipzen A."/>
            <person name="Khouja H.-R."/>
            <person name="Murat C."/>
            <person name="Ohm R."/>
            <person name="Olson A."/>
            <person name="Spatafora J."/>
            <person name="Veneault-Fourrey C."/>
            <person name="Henrissat B."/>
            <person name="Grigoriev I."/>
            <person name="Martin F."/>
            <person name="Perotto S."/>
        </authorList>
    </citation>
    <scope>NUCLEOTIDE SEQUENCE [LARGE SCALE GENOMIC DNA]</scope>
    <source>
        <strain evidence="2 3">UAMH 7357</strain>
    </source>
</reference>
<sequence length="345" mass="37473">MSQGPRTKHPLDVLQSMINGILIETGKALRYSNKEGGKTFANAKSRLSTTVPSAIETFQQALDELECDILRAKSVLLRDLEAVRAKRLALENPVPIFEEVEPIPEPEMNGEFTMEATTPEPTIKEEKTHSRSPEKHATIEMGQPSSTQDPTKEDIIKNQEDSKEKPAATPPRSNDTTSKPIGLGINTEGAEESPAPGTSEPQNSAIDSLFDIPDNENAGGSDLNFDNMDFSLQDSNQDPSQTQGNDFDLLSFESNTQDFNINTLQTNSNSANNTNIANKEGDDTFGMGNAGDSMDLDIDMDFGTAGAENSLFDDMFDAGDDGGFGGGGEMEHGEFENAYFRLDDD</sequence>
<dbReference type="EMBL" id="KZ613500">
    <property type="protein sequence ID" value="PMD17418.1"/>
    <property type="molecule type" value="Genomic_DNA"/>
</dbReference>
<feature type="region of interest" description="Disordered" evidence="1">
    <location>
        <begin position="118"/>
        <end position="246"/>
    </location>
</feature>
<dbReference type="Proteomes" id="UP000235672">
    <property type="component" value="Unassembled WGS sequence"/>
</dbReference>
<gene>
    <name evidence="2" type="ORF">NA56DRAFT_729012</name>
</gene>
<feature type="compositionally biased region" description="Basic and acidic residues" evidence="1">
    <location>
        <begin position="150"/>
        <end position="166"/>
    </location>
</feature>
<feature type="compositionally biased region" description="Polar residues" evidence="1">
    <location>
        <begin position="230"/>
        <end position="245"/>
    </location>
</feature>
<dbReference type="OrthoDB" id="5409998at2759"/>
<feature type="compositionally biased region" description="Basic and acidic residues" evidence="1">
    <location>
        <begin position="122"/>
        <end position="138"/>
    </location>
</feature>